<dbReference type="AlphaFoldDB" id="A0A914RQ17"/>
<dbReference type="InterPro" id="IPR043136">
    <property type="entry name" value="B30.2/SPRY_sf"/>
</dbReference>
<dbReference type="Gene3D" id="3.90.980.20">
    <property type="match status" value="1"/>
</dbReference>
<evidence type="ECO:0000259" key="1">
    <source>
        <dbReference type="Pfam" id="PF21198"/>
    </source>
</evidence>
<dbReference type="WBParaSite" id="PEQ_0000859001-mRNA-1">
    <property type="protein sequence ID" value="PEQ_0000859001-mRNA-1"/>
    <property type="gene ID" value="PEQ_0000859001"/>
</dbReference>
<dbReference type="PANTHER" id="PTHR10598">
    <property type="entry name" value="SET1/ASH2 HISTONE METHYLTRANSFERASE COMPLEX SUBUNIT ASH2"/>
    <property type="match status" value="1"/>
</dbReference>
<dbReference type="InterPro" id="IPR053835">
    <property type="entry name" value="ASH2L-like_WH"/>
</dbReference>
<dbReference type="InterPro" id="IPR037353">
    <property type="entry name" value="ASH2"/>
</dbReference>
<evidence type="ECO:0000313" key="3">
    <source>
        <dbReference type="WBParaSite" id="PEQ_0000859001-mRNA-1"/>
    </source>
</evidence>
<dbReference type="InterPro" id="IPR013320">
    <property type="entry name" value="ConA-like_dom_sf"/>
</dbReference>
<dbReference type="Pfam" id="PF21198">
    <property type="entry name" value="ASH2L-like_WH"/>
    <property type="match status" value="1"/>
</dbReference>
<proteinExistence type="predicted"/>
<reference evidence="3" key="1">
    <citation type="submission" date="2022-11" db="UniProtKB">
        <authorList>
            <consortium name="WormBaseParasite"/>
        </authorList>
    </citation>
    <scope>IDENTIFICATION</scope>
</reference>
<evidence type="ECO:0000313" key="2">
    <source>
        <dbReference type="Proteomes" id="UP000887564"/>
    </source>
</evidence>
<feature type="domain" description="Set1/Ash2 histone methyltransferase complex subunit ASH2-like winged-helix" evidence="1">
    <location>
        <begin position="1"/>
        <end position="58"/>
    </location>
</feature>
<accession>A0A914RQ17</accession>
<dbReference type="Gene3D" id="2.60.120.920">
    <property type="match status" value="1"/>
</dbReference>
<dbReference type="PANTHER" id="PTHR10598:SF0">
    <property type="entry name" value="SET1_ASH2 HISTONE METHYLTRANSFERASE COMPLEX SUBUNIT ASH2"/>
    <property type="match status" value="1"/>
</dbReference>
<dbReference type="GO" id="GO:0048188">
    <property type="term" value="C:Set1C/COMPASS complex"/>
    <property type="evidence" value="ECO:0007669"/>
    <property type="project" value="InterPro"/>
</dbReference>
<dbReference type="GO" id="GO:0000976">
    <property type="term" value="F:transcription cis-regulatory region binding"/>
    <property type="evidence" value="ECO:0007669"/>
    <property type="project" value="TreeGrafter"/>
</dbReference>
<organism evidence="2 3">
    <name type="scientific">Parascaris equorum</name>
    <name type="common">Equine roundworm</name>
    <dbReference type="NCBI Taxonomy" id="6256"/>
    <lineage>
        <taxon>Eukaryota</taxon>
        <taxon>Metazoa</taxon>
        <taxon>Ecdysozoa</taxon>
        <taxon>Nematoda</taxon>
        <taxon>Chromadorea</taxon>
        <taxon>Rhabditida</taxon>
        <taxon>Spirurina</taxon>
        <taxon>Ascaridomorpha</taxon>
        <taxon>Ascaridoidea</taxon>
        <taxon>Ascarididae</taxon>
        <taxon>Parascaris</taxon>
    </lineage>
</organism>
<sequence>MCVTVLANLTYQAIKKRADETGTIPEGTLHEPVYFSLEEQIIPYFDAQWENLTSMTRRELLEQEDSGYAKPIPAHIYRVVVHPTVTLSPNDRAYQGKHYATGGFKEGDVLGCLISLPSCPSDSEYKFDAVSELPPSTSYLPPSHKDLPLINFKHHYFYEEKDDVQAAIRTLQPLAGSSIRFFRNGMDCGDAFRDIYAGFYYPAVSLFQNATVRCNFGPRFRFPPPKGAKPMSARVEELYVEQTLSDILFFVENEKQLQEETATYLAS</sequence>
<keyword evidence="2" id="KW-1185">Reference proteome</keyword>
<name>A0A914RQ17_PAREQ</name>
<dbReference type="SUPFAM" id="SSF49899">
    <property type="entry name" value="Concanavalin A-like lectins/glucanases"/>
    <property type="match status" value="1"/>
</dbReference>
<protein>
    <recommendedName>
        <fullName evidence="1">Set1/Ash2 histone methyltransferase complex subunit ASH2-like winged-helix domain-containing protein</fullName>
    </recommendedName>
</protein>
<dbReference type="Proteomes" id="UP000887564">
    <property type="component" value="Unplaced"/>
</dbReference>